<dbReference type="EMBL" id="QPFP01000001">
    <property type="protein sequence ID" value="TEB39552.1"/>
    <property type="molecule type" value="Genomic_DNA"/>
</dbReference>
<evidence type="ECO:0000256" key="1">
    <source>
        <dbReference type="SAM" id="MobiDB-lite"/>
    </source>
</evidence>
<dbReference type="Proteomes" id="UP000298030">
    <property type="component" value="Unassembled WGS sequence"/>
</dbReference>
<feature type="compositionally biased region" description="Polar residues" evidence="1">
    <location>
        <begin position="321"/>
        <end position="338"/>
    </location>
</feature>
<organism evidence="2 3">
    <name type="scientific">Coprinellus micaceus</name>
    <name type="common">Glistening ink-cap mushroom</name>
    <name type="synonym">Coprinus micaceus</name>
    <dbReference type="NCBI Taxonomy" id="71717"/>
    <lineage>
        <taxon>Eukaryota</taxon>
        <taxon>Fungi</taxon>
        <taxon>Dikarya</taxon>
        <taxon>Basidiomycota</taxon>
        <taxon>Agaricomycotina</taxon>
        <taxon>Agaricomycetes</taxon>
        <taxon>Agaricomycetidae</taxon>
        <taxon>Agaricales</taxon>
        <taxon>Agaricineae</taxon>
        <taxon>Psathyrellaceae</taxon>
        <taxon>Coprinellus</taxon>
    </lineage>
</organism>
<feature type="compositionally biased region" description="Basic and acidic residues" evidence="1">
    <location>
        <begin position="14"/>
        <end position="31"/>
    </location>
</feature>
<name>A0A4Y7U189_COPMI</name>
<feature type="compositionally biased region" description="Basic residues" evidence="1">
    <location>
        <begin position="236"/>
        <end position="257"/>
    </location>
</feature>
<feature type="region of interest" description="Disordered" evidence="1">
    <location>
        <begin position="355"/>
        <end position="398"/>
    </location>
</feature>
<dbReference type="AlphaFoldDB" id="A0A4Y7U189"/>
<comment type="caution">
    <text evidence="2">The sequence shown here is derived from an EMBL/GenBank/DDBJ whole genome shotgun (WGS) entry which is preliminary data.</text>
</comment>
<sequence length="398" mass="44499">MDSASSSNTRKRPRENETESQKIKREKAAERQRRKRERDRANVQVQAPAEPQEVQGYAHPQAQVPQVVVSAAGMGMLYAPPDQHLHLQHAMAHQLEQPLQAQAGPSTPTAHLTKDEQARREKVRMAARERQRKHRALVRDRKLREMGVDPNGAASDVSAAVDDALRYTSTDYIPHDLQHSIPLMEPPFPGVAQGLGGQTFASTLLLSFSSWHHLNLSSQKLGTGGTPSGQYSMLKHNGKRTHKPRHRLKPMHKHKHNSSSNHLLTWHLPLRWKPNLPFNSISISNLNINPNHLHNRSNNNLSPSPNIKRHTQYKRPRSRRSSNTQPPAIPQCQPSHTPTVQTLVRWTFGTASRIQLTRPMPSFSPSFGGDPTRANGTNSIPADSIDPHLTNGTSGKNS</sequence>
<reference evidence="2 3" key="1">
    <citation type="journal article" date="2019" name="Nat. Ecol. Evol.">
        <title>Megaphylogeny resolves global patterns of mushroom evolution.</title>
        <authorList>
            <person name="Varga T."/>
            <person name="Krizsan K."/>
            <person name="Foldi C."/>
            <person name="Dima B."/>
            <person name="Sanchez-Garcia M."/>
            <person name="Sanchez-Ramirez S."/>
            <person name="Szollosi G.J."/>
            <person name="Szarkandi J.G."/>
            <person name="Papp V."/>
            <person name="Albert L."/>
            <person name="Andreopoulos W."/>
            <person name="Angelini C."/>
            <person name="Antonin V."/>
            <person name="Barry K.W."/>
            <person name="Bougher N.L."/>
            <person name="Buchanan P."/>
            <person name="Buyck B."/>
            <person name="Bense V."/>
            <person name="Catcheside P."/>
            <person name="Chovatia M."/>
            <person name="Cooper J."/>
            <person name="Damon W."/>
            <person name="Desjardin D."/>
            <person name="Finy P."/>
            <person name="Geml J."/>
            <person name="Haridas S."/>
            <person name="Hughes K."/>
            <person name="Justo A."/>
            <person name="Karasinski D."/>
            <person name="Kautmanova I."/>
            <person name="Kiss B."/>
            <person name="Kocsube S."/>
            <person name="Kotiranta H."/>
            <person name="LaButti K.M."/>
            <person name="Lechner B.E."/>
            <person name="Liimatainen K."/>
            <person name="Lipzen A."/>
            <person name="Lukacs Z."/>
            <person name="Mihaltcheva S."/>
            <person name="Morgado L.N."/>
            <person name="Niskanen T."/>
            <person name="Noordeloos M.E."/>
            <person name="Ohm R.A."/>
            <person name="Ortiz-Santana B."/>
            <person name="Ovrebo C."/>
            <person name="Racz N."/>
            <person name="Riley R."/>
            <person name="Savchenko A."/>
            <person name="Shiryaev A."/>
            <person name="Soop K."/>
            <person name="Spirin V."/>
            <person name="Szebenyi C."/>
            <person name="Tomsovsky M."/>
            <person name="Tulloss R.E."/>
            <person name="Uehling J."/>
            <person name="Grigoriev I.V."/>
            <person name="Vagvolgyi C."/>
            <person name="Papp T."/>
            <person name="Martin F.M."/>
            <person name="Miettinen O."/>
            <person name="Hibbett D.S."/>
            <person name="Nagy L.G."/>
        </authorList>
    </citation>
    <scope>NUCLEOTIDE SEQUENCE [LARGE SCALE GENOMIC DNA]</scope>
    <source>
        <strain evidence="2 3">FP101781</strain>
    </source>
</reference>
<dbReference type="STRING" id="71717.A0A4Y7U189"/>
<feature type="region of interest" description="Disordered" evidence="1">
    <location>
        <begin position="1"/>
        <end position="58"/>
    </location>
</feature>
<accession>A0A4Y7U189</accession>
<evidence type="ECO:0000313" key="3">
    <source>
        <dbReference type="Proteomes" id="UP000298030"/>
    </source>
</evidence>
<evidence type="ECO:0000313" key="2">
    <source>
        <dbReference type="EMBL" id="TEB39552.1"/>
    </source>
</evidence>
<keyword evidence="3" id="KW-1185">Reference proteome</keyword>
<protein>
    <submittedName>
        <fullName evidence="2">Uncharacterized protein</fullName>
    </submittedName>
</protein>
<feature type="region of interest" description="Disordered" evidence="1">
    <location>
        <begin position="236"/>
        <end position="260"/>
    </location>
</feature>
<gene>
    <name evidence="2" type="ORF">FA13DRAFT_1808002</name>
</gene>
<feature type="region of interest" description="Disordered" evidence="1">
    <location>
        <begin position="294"/>
        <end position="338"/>
    </location>
</feature>
<feature type="compositionally biased region" description="Basic residues" evidence="1">
    <location>
        <begin position="307"/>
        <end position="320"/>
    </location>
</feature>
<proteinExistence type="predicted"/>
<feature type="compositionally biased region" description="Low complexity" evidence="1">
    <location>
        <begin position="294"/>
        <end position="306"/>
    </location>
</feature>
<dbReference type="OrthoDB" id="3257251at2759"/>